<dbReference type="Proteomes" id="UP000799754">
    <property type="component" value="Unassembled WGS sequence"/>
</dbReference>
<gene>
    <name evidence="1" type="ORF">BU25DRAFT_463824</name>
</gene>
<organism evidence="1 2">
    <name type="scientific">Macroventuria anomochaeta</name>
    <dbReference type="NCBI Taxonomy" id="301207"/>
    <lineage>
        <taxon>Eukaryota</taxon>
        <taxon>Fungi</taxon>
        <taxon>Dikarya</taxon>
        <taxon>Ascomycota</taxon>
        <taxon>Pezizomycotina</taxon>
        <taxon>Dothideomycetes</taxon>
        <taxon>Pleosporomycetidae</taxon>
        <taxon>Pleosporales</taxon>
        <taxon>Pleosporineae</taxon>
        <taxon>Didymellaceae</taxon>
        <taxon>Macroventuria</taxon>
    </lineage>
</organism>
<comment type="caution">
    <text evidence="1">The sequence shown here is derived from an EMBL/GenBank/DDBJ whole genome shotgun (WGS) entry which is preliminary data.</text>
</comment>
<protein>
    <submittedName>
        <fullName evidence="1">Uncharacterized protein</fullName>
    </submittedName>
</protein>
<name>A0ACB6RHB1_9PLEO</name>
<keyword evidence="2" id="KW-1185">Reference proteome</keyword>
<dbReference type="EMBL" id="MU006757">
    <property type="protein sequence ID" value="KAF2621336.1"/>
    <property type="molecule type" value="Genomic_DNA"/>
</dbReference>
<evidence type="ECO:0000313" key="1">
    <source>
        <dbReference type="EMBL" id="KAF2621336.1"/>
    </source>
</evidence>
<reference evidence="1" key="1">
    <citation type="journal article" date="2020" name="Stud. Mycol.">
        <title>101 Dothideomycetes genomes: a test case for predicting lifestyles and emergence of pathogens.</title>
        <authorList>
            <person name="Haridas S."/>
            <person name="Albert R."/>
            <person name="Binder M."/>
            <person name="Bloem J."/>
            <person name="Labutti K."/>
            <person name="Salamov A."/>
            <person name="Andreopoulos B."/>
            <person name="Baker S."/>
            <person name="Barry K."/>
            <person name="Bills G."/>
            <person name="Bluhm B."/>
            <person name="Cannon C."/>
            <person name="Castanera R."/>
            <person name="Culley D."/>
            <person name="Daum C."/>
            <person name="Ezra D."/>
            <person name="Gonzalez J."/>
            <person name="Henrissat B."/>
            <person name="Kuo A."/>
            <person name="Liang C."/>
            <person name="Lipzen A."/>
            <person name="Lutzoni F."/>
            <person name="Magnuson J."/>
            <person name="Mondo S."/>
            <person name="Nolan M."/>
            <person name="Ohm R."/>
            <person name="Pangilinan J."/>
            <person name="Park H.-J."/>
            <person name="Ramirez L."/>
            <person name="Alfaro M."/>
            <person name="Sun H."/>
            <person name="Tritt A."/>
            <person name="Yoshinaga Y."/>
            <person name="Zwiers L.-H."/>
            <person name="Turgeon B."/>
            <person name="Goodwin S."/>
            <person name="Spatafora J."/>
            <person name="Crous P."/>
            <person name="Grigoriev I."/>
        </authorList>
    </citation>
    <scope>NUCLEOTIDE SEQUENCE</scope>
    <source>
        <strain evidence="1">CBS 525.71</strain>
    </source>
</reference>
<evidence type="ECO:0000313" key="2">
    <source>
        <dbReference type="Proteomes" id="UP000799754"/>
    </source>
</evidence>
<proteinExistence type="predicted"/>
<accession>A0ACB6RHB1</accession>
<sequence>MSFFVLDMISVVPKVFQACRCFRVQDHERAHLVSADDKNLAIAITRYMDKFSTNSFNQPDFYRYYKRQNIDCAVSGVRAERFHYLSEGKDMVCRCNRHEHLNCRKVHSPEIQELCAEFFQNNATKTTCTREQWRASGIRDPESLHRVLIHYTDSEPVSKLSTPRRDYFEYDSPSVVETLRNREKSSPSASQRSSRPSPGFRRRHSKENPRPSGDVAHLSNGPNGEADIPENVWRMSQPSMYLERHKTESLVSTLLGSSATSVQQNVYVDPAPRGNQPSILDIVTEVRGTRYPTDVWYDFSHSPGSSGLGSPIKYLGPHAACSPRYNFSSVKTELDIADLEKVTAARHVAELSGRENVVCWSEEEVAAAQLWLLKDYVDAHADELYREWRPTCFEARLA</sequence>